<accession>A0ABX2EEB2</accession>
<evidence type="ECO:0000256" key="2">
    <source>
        <dbReference type="ARBA" id="ARBA00023082"/>
    </source>
</evidence>
<dbReference type="InterPro" id="IPR007630">
    <property type="entry name" value="RNA_pol_sigma70_r4"/>
</dbReference>
<dbReference type="InterPro" id="IPR028630">
    <property type="entry name" value="Sigma70_RpoD"/>
</dbReference>
<dbReference type="SUPFAM" id="SSF88946">
    <property type="entry name" value="Sigma2 domain of RNA polymerase sigma factors"/>
    <property type="match status" value="1"/>
</dbReference>
<feature type="domain" description="RNA polymerase sigma-70" evidence="7">
    <location>
        <begin position="614"/>
        <end position="640"/>
    </location>
</feature>
<feature type="region of interest" description="Sigma-70 factor domain-4" evidence="5">
    <location>
        <begin position="589"/>
        <end position="642"/>
    </location>
</feature>
<reference evidence="8 9" key="1">
    <citation type="submission" date="2020-05" db="EMBL/GenBank/DDBJ databases">
        <title>Aquincola sp. isolate from soil.</title>
        <authorList>
            <person name="Han J."/>
            <person name="Kim D.-U."/>
        </authorList>
    </citation>
    <scope>NUCLEOTIDE SEQUENCE [LARGE SCALE GENOMIC DNA]</scope>
    <source>
        <strain evidence="8 9">S2</strain>
    </source>
</reference>
<evidence type="ECO:0000259" key="7">
    <source>
        <dbReference type="PROSITE" id="PS00716"/>
    </source>
</evidence>
<keyword evidence="2 5" id="KW-0731">Sigma factor</keyword>
<comment type="function">
    <text evidence="5">Sigma factors are initiation factors that promote the attachment of RNA polymerase to specific initiation sites and are then released. This sigma factor is the primary sigma factor during exponential growth.</text>
</comment>
<dbReference type="NCBIfam" id="TIGR02937">
    <property type="entry name" value="sigma70-ECF"/>
    <property type="match status" value="1"/>
</dbReference>
<sequence length="655" mass="72319">MTRQKTALPASDVKRKPLRVKVPKSKARALMREFGLDAAAPGVEEAERHRTELRALVKLGKTRGYVTQQEIHDHVPQKLLDAEGIEASVKLLEDMGVAVYEKAPDTATLLVTGGGAGTAASEEDAEEAAEAAVSSVDSEFGRTTDPVRLYMREMGSFDLLTREGEIEICKRIEGGLQTMMQAISASPAIVGEILAAADRLAAGEIGIAELVEGFSAAGEADDYVAEEDVDSFEDDDEDDQSGGSRAMTRRLAEMRSAALERFEATRAAVEPVRKALKRGGHGSRAHASAQHALTEQLTGFRFTVKTIDRLCGQLRAQVDELRRLEREIRRIAVDRCGMPQARFVEQFKARALDLGWVDDEAAARKPHSAALGRQLHAIQALQRQLTELQERAGVPLDELKAIHRRMNDGERTSLDAKKELIEANLRLVIAIAKKYTNRGGMQFLDLIQEGNCGLMKAVEKFEYRRGFKFSTYATWWIRQAVTRAIADQARTIRVPVHMLESINKINRLSRAHLQQFGVEADAATLAQQLEMPEIKVRQIMKIAKEPISLESPVGDEGDATLADFIEDTGNVAPMEAAMQANLRSVVGEMLDGLTAREAQVLRLRFGIDMSGDHTLEETGRQMDLTRERIRQIEAKALKKLKAPGVVERLRSCADA</sequence>
<dbReference type="Pfam" id="PF04545">
    <property type="entry name" value="Sigma70_r4"/>
    <property type="match status" value="1"/>
</dbReference>
<feature type="region of interest" description="Sigma-70 factor domain-3" evidence="5">
    <location>
        <begin position="500"/>
        <end position="576"/>
    </location>
</feature>
<feature type="DNA-binding region" description="H-T-H motif" evidence="5">
    <location>
        <begin position="615"/>
        <end position="634"/>
    </location>
</feature>
<evidence type="ECO:0000313" key="8">
    <source>
        <dbReference type="EMBL" id="NRF66958.1"/>
    </source>
</evidence>
<keyword evidence="3 5" id="KW-0238">DNA-binding</keyword>
<dbReference type="PROSITE" id="PS00716">
    <property type="entry name" value="SIGMA70_2"/>
    <property type="match status" value="1"/>
</dbReference>
<gene>
    <name evidence="5 8" type="primary">rpoD</name>
    <name evidence="8" type="ORF">HLB44_08180</name>
</gene>
<keyword evidence="5" id="KW-0963">Cytoplasm</keyword>
<dbReference type="Gene3D" id="1.10.601.10">
    <property type="entry name" value="RNA Polymerase Primary Sigma Factor"/>
    <property type="match status" value="1"/>
</dbReference>
<dbReference type="InterPro" id="IPR013324">
    <property type="entry name" value="RNA_pol_sigma_r3/r4-like"/>
</dbReference>
<dbReference type="SUPFAM" id="SSF88659">
    <property type="entry name" value="Sigma3 and sigma4 domains of RNA polymerase sigma factors"/>
    <property type="match status" value="2"/>
</dbReference>
<dbReference type="Gene3D" id="1.10.220.120">
    <property type="entry name" value="Sigma-70 factor, region 1.1"/>
    <property type="match status" value="1"/>
</dbReference>
<organism evidence="8 9">
    <name type="scientific">Pseudaquabacterium terrae</name>
    <dbReference type="NCBI Taxonomy" id="2732868"/>
    <lineage>
        <taxon>Bacteria</taxon>
        <taxon>Pseudomonadati</taxon>
        <taxon>Pseudomonadota</taxon>
        <taxon>Betaproteobacteria</taxon>
        <taxon>Burkholderiales</taxon>
        <taxon>Sphaerotilaceae</taxon>
        <taxon>Pseudaquabacterium</taxon>
    </lineage>
</organism>
<feature type="coiled-coil region" evidence="6">
    <location>
        <begin position="307"/>
        <end position="334"/>
    </location>
</feature>
<dbReference type="InterPro" id="IPR000943">
    <property type="entry name" value="RNA_pol_sigma70"/>
</dbReference>
<dbReference type="EMBL" id="JABRWJ010000002">
    <property type="protein sequence ID" value="NRF66958.1"/>
    <property type="molecule type" value="Genomic_DNA"/>
</dbReference>
<dbReference type="RefSeq" id="WP_173122051.1">
    <property type="nucleotide sequence ID" value="NZ_JABRWJ010000002.1"/>
</dbReference>
<evidence type="ECO:0000256" key="6">
    <source>
        <dbReference type="SAM" id="Coils"/>
    </source>
</evidence>
<dbReference type="InterPro" id="IPR007631">
    <property type="entry name" value="RNA_pol_sigma_70_non-ess"/>
</dbReference>
<dbReference type="InterPro" id="IPR013325">
    <property type="entry name" value="RNA_pol_sigma_r2"/>
</dbReference>
<dbReference type="NCBIfam" id="NF004208">
    <property type="entry name" value="PRK05658.1"/>
    <property type="match status" value="1"/>
</dbReference>
<feature type="short sequence motif" description="Interaction with polymerase core subunit RpoC" evidence="5">
    <location>
        <begin position="445"/>
        <end position="448"/>
    </location>
</feature>
<dbReference type="InterPro" id="IPR009042">
    <property type="entry name" value="RNA_pol_sigma70_r1_2"/>
</dbReference>
<comment type="subunit">
    <text evidence="5">Interacts transiently with the RNA polymerase catalytic core.</text>
</comment>
<dbReference type="Pfam" id="PF04539">
    <property type="entry name" value="Sigma70_r3"/>
    <property type="match status" value="1"/>
</dbReference>
<dbReference type="InterPro" id="IPR007127">
    <property type="entry name" value="RNA_pol_sigma_70_r1_1"/>
</dbReference>
<comment type="similarity">
    <text evidence="5">Belongs to the sigma-70 factor family. RpoD/SigA subfamily.</text>
</comment>
<comment type="caution">
    <text evidence="8">The sequence shown here is derived from an EMBL/GenBank/DDBJ whole genome shotgun (WGS) entry which is preliminary data.</text>
</comment>
<dbReference type="PANTHER" id="PTHR30603">
    <property type="entry name" value="RNA POLYMERASE SIGMA FACTOR RPO"/>
    <property type="match status" value="1"/>
</dbReference>
<evidence type="ECO:0000256" key="3">
    <source>
        <dbReference type="ARBA" id="ARBA00023125"/>
    </source>
</evidence>
<evidence type="ECO:0000313" key="9">
    <source>
        <dbReference type="Proteomes" id="UP000737171"/>
    </source>
</evidence>
<dbReference type="HAMAP" id="MF_00963">
    <property type="entry name" value="Sigma70_RpoD_SigA"/>
    <property type="match status" value="1"/>
</dbReference>
<name>A0ABX2EEB2_9BURK</name>
<proteinExistence type="inferred from homology"/>
<keyword evidence="9" id="KW-1185">Reference proteome</keyword>
<dbReference type="PANTHER" id="PTHR30603:SF60">
    <property type="entry name" value="RNA POLYMERASE SIGMA FACTOR RPOD"/>
    <property type="match status" value="1"/>
</dbReference>
<dbReference type="InterPro" id="IPR036388">
    <property type="entry name" value="WH-like_DNA-bd_sf"/>
</dbReference>
<dbReference type="Gene3D" id="1.10.10.10">
    <property type="entry name" value="Winged helix-like DNA-binding domain superfamily/Winged helix DNA-binding domain"/>
    <property type="match status" value="2"/>
</dbReference>
<dbReference type="Pfam" id="PF04546">
    <property type="entry name" value="Sigma70_ner"/>
    <property type="match status" value="1"/>
</dbReference>
<evidence type="ECO:0000256" key="4">
    <source>
        <dbReference type="ARBA" id="ARBA00023163"/>
    </source>
</evidence>
<keyword evidence="6" id="KW-0175">Coiled coil</keyword>
<dbReference type="Pfam" id="PF00140">
    <property type="entry name" value="Sigma70_r1_2"/>
    <property type="match status" value="1"/>
</dbReference>
<evidence type="ECO:0000256" key="1">
    <source>
        <dbReference type="ARBA" id="ARBA00023015"/>
    </source>
</evidence>
<comment type="caution">
    <text evidence="5">Lacks conserved residue(s) required for the propagation of feature annotation.</text>
</comment>
<keyword evidence="1 5" id="KW-0805">Transcription regulation</keyword>
<evidence type="ECO:0000256" key="5">
    <source>
        <dbReference type="HAMAP-Rule" id="MF_00963"/>
    </source>
</evidence>
<dbReference type="InterPro" id="IPR042189">
    <property type="entry name" value="RNA_pol_sigma_70_r1_1_sf"/>
</dbReference>
<dbReference type="Pfam" id="PF04542">
    <property type="entry name" value="Sigma70_r2"/>
    <property type="match status" value="1"/>
</dbReference>
<dbReference type="Proteomes" id="UP000737171">
    <property type="component" value="Unassembled WGS sequence"/>
</dbReference>
<dbReference type="InterPro" id="IPR007627">
    <property type="entry name" value="RNA_pol_sigma70_r2"/>
</dbReference>
<keyword evidence="4 5" id="KW-0804">Transcription</keyword>
<protein>
    <recommendedName>
        <fullName evidence="5">RNA polymerase sigma factor RpoD</fullName>
    </recommendedName>
    <alternativeName>
        <fullName evidence="5">Sigma-70</fullName>
    </alternativeName>
</protein>
<dbReference type="CDD" id="cd06171">
    <property type="entry name" value="Sigma70_r4"/>
    <property type="match status" value="1"/>
</dbReference>
<dbReference type="InterPro" id="IPR050239">
    <property type="entry name" value="Sigma-70_RNA_pol_init_factors"/>
</dbReference>
<dbReference type="Pfam" id="PF03979">
    <property type="entry name" value="Sigma70_r1_1"/>
    <property type="match status" value="1"/>
</dbReference>
<dbReference type="PRINTS" id="PR00046">
    <property type="entry name" value="SIGMA70FCT"/>
</dbReference>
<dbReference type="InterPro" id="IPR007624">
    <property type="entry name" value="RNA_pol_sigma70_r3"/>
</dbReference>
<dbReference type="InterPro" id="IPR014284">
    <property type="entry name" value="RNA_pol_sigma-70_dom"/>
</dbReference>
<comment type="subcellular location">
    <subcellularLocation>
        <location evidence="5">Cytoplasm</location>
    </subcellularLocation>
</comment>